<protein>
    <submittedName>
        <fullName evidence="5">4-hydroxybutyrate CoA-transferase</fullName>
    </submittedName>
</protein>
<reference evidence="5 6" key="1">
    <citation type="submission" date="2017-04" db="EMBL/GenBank/DDBJ databases">
        <authorList>
            <person name="Afonso C.L."/>
            <person name="Miller P.J."/>
            <person name="Scott M.A."/>
            <person name="Spackman E."/>
            <person name="Goraichik I."/>
            <person name="Dimitrov K.M."/>
            <person name="Suarez D.L."/>
            <person name="Swayne D.E."/>
        </authorList>
    </citation>
    <scope>NUCLEOTIDE SEQUENCE [LARGE SCALE GENOMIC DNA]</scope>
    <source>
        <strain evidence="5 6">DSM 12816</strain>
    </source>
</reference>
<accession>A0A1W2CAN4</accession>
<dbReference type="OrthoDB" id="9801795at2"/>
<dbReference type="PANTHER" id="PTHR21432">
    <property type="entry name" value="ACETYL-COA HYDROLASE-RELATED"/>
    <property type="match status" value="1"/>
</dbReference>
<dbReference type="InterPro" id="IPR003702">
    <property type="entry name" value="ActCoA_hydro_N"/>
</dbReference>
<name>A0A1W2CAN4_9FIRM</name>
<dbReference type="EMBL" id="FWXW01000008">
    <property type="protein sequence ID" value="SMC81748.1"/>
    <property type="molecule type" value="Genomic_DNA"/>
</dbReference>
<proteinExistence type="inferred from homology"/>
<dbReference type="InterPro" id="IPR046433">
    <property type="entry name" value="ActCoA_hydro"/>
</dbReference>
<dbReference type="Gene3D" id="3.40.1080.10">
    <property type="entry name" value="Glutaconate Coenzyme A-transferase"/>
    <property type="match status" value="1"/>
</dbReference>
<keyword evidence="2 5" id="KW-0808">Transferase</keyword>
<dbReference type="SUPFAM" id="SSF100950">
    <property type="entry name" value="NagB/RpiA/CoA transferase-like"/>
    <property type="match status" value="2"/>
</dbReference>
<dbReference type="Gene3D" id="3.40.1080.20">
    <property type="entry name" value="Acetyl-CoA hydrolase/transferase C-terminal domain"/>
    <property type="match status" value="1"/>
</dbReference>
<dbReference type="RefSeq" id="WP_084235291.1">
    <property type="nucleotide sequence ID" value="NZ_FWXW01000008.1"/>
</dbReference>
<dbReference type="Gene3D" id="3.30.750.70">
    <property type="entry name" value="4-hydroxybutyrate coenzyme like domains"/>
    <property type="match status" value="1"/>
</dbReference>
<dbReference type="InterPro" id="IPR038460">
    <property type="entry name" value="AcetylCoA_hyd_C_sf"/>
</dbReference>
<organism evidence="5 6">
    <name type="scientific">Papillibacter cinnamivorans DSM 12816</name>
    <dbReference type="NCBI Taxonomy" id="1122930"/>
    <lineage>
        <taxon>Bacteria</taxon>
        <taxon>Bacillati</taxon>
        <taxon>Bacillota</taxon>
        <taxon>Clostridia</taxon>
        <taxon>Eubacteriales</taxon>
        <taxon>Oscillospiraceae</taxon>
        <taxon>Papillibacter</taxon>
    </lineage>
</organism>
<dbReference type="STRING" id="1122930.SAMN02745168_2615"/>
<keyword evidence="6" id="KW-1185">Reference proteome</keyword>
<evidence type="ECO:0000256" key="1">
    <source>
        <dbReference type="ARBA" id="ARBA00009632"/>
    </source>
</evidence>
<evidence type="ECO:0000256" key="2">
    <source>
        <dbReference type="ARBA" id="ARBA00022679"/>
    </source>
</evidence>
<dbReference type="Pfam" id="PF13336">
    <property type="entry name" value="AcetylCoA_hyd_C"/>
    <property type="match status" value="1"/>
</dbReference>
<dbReference type="PANTHER" id="PTHR21432:SF20">
    <property type="entry name" value="ACETYL-COA HYDROLASE"/>
    <property type="match status" value="1"/>
</dbReference>
<dbReference type="GO" id="GO:0008775">
    <property type="term" value="F:acetate CoA-transferase activity"/>
    <property type="evidence" value="ECO:0007669"/>
    <property type="project" value="InterPro"/>
</dbReference>
<dbReference type="InterPro" id="IPR026888">
    <property type="entry name" value="AcetylCoA_hyd_C"/>
</dbReference>
<evidence type="ECO:0000313" key="6">
    <source>
        <dbReference type="Proteomes" id="UP000192790"/>
    </source>
</evidence>
<dbReference type="Proteomes" id="UP000192790">
    <property type="component" value="Unassembled WGS sequence"/>
</dbReference>
<evidence type="ECO:0000259" key="3">
    <source>
        <dbReference type="Pfam" id="PF02550"/>
    </source>
</evidence>
<comment type="similarity">
    <text evidence="1">Belongs to the acetyl-CoA hydrolase/transferase family.</text>
</comment>
<gene>
    <name evidence="5" type="ORF">SAMN02745168_2615</name>
</gene>
<dbReference type="GO" id="GO:0006083">
    <property type="term" value="P:acetate metabolic process"/>
    <property type="evidence" value="ECO:0007669"/>
    <property type="project" value="InterPro"/>
</dbReference>
<dbReference type="AlphaFoldDB" id="A0A1W2CAN4"/>
<evidence type="ECO:0000259" key="4">
    <source>
        <dbReference type="Pfam" id="PF13336"/>
    </source>
</evidence>
<sequence>MWKEQYNQKKVTAEEAISHIKSGDTVAVGGPGHAPLLLVDTLVKHKDDFRDVTLYQMDPREPIGYLAPGMEGHIHHVTSFCSANNRGAVASGQADFIPCFYMDKPELMRSEIRPDVAFIHVTPPDRDGYCSYGAIVSFIPGLVESAKYVIAEVNDQLPYTYGSSIHVSEIGCLVEVSRPAYTVAPPVIGEAECQIGEICASLIEDGSTLQIGIGAVPEAALKMLRGKRDLGVHTELLGEGLVELMELGVVTNKKKTYNPGKCTATIYLGSQKLYDYLDHNPRFEVLPVNYTNDPRVICRHEKMVSINACIQVDLLGQVNSEGINGKQFSGIGGQVDFIRGAAMSPGGKSILAFNSVTNKGISKIVPTLPPGTAVTTSRTDVDYLVTEYGYARLKGKSIRDRAKALISIAHPDSRAQLTEEFEKIFFKL</sequence>
<evidence type="ECO:0000313" key="5">
    <source>
        <dbReference type="EMBL" id="SMC81748.1"/>
    </source>
</evidence>
<feature type="domain" description="Acetyl-CoA hydrolase/transferase N-terminal" evidence="3">
    <location>
        <begin position="3"/>
        <end position="170"/>
    </location>
</feature>
<feature type="domain" description="Acetyl-CoA hydrolase/transferase C-terminal" evidence="4">
    <location>
        <begin position="269"/>
        <end position="420"/>
    </location>
</feature>
<dbReference type="InterPro" id="IPR037171">
    <property type="entry name" value="NagB/RpiA_transferase-like"/>
</dbReference>
<dbReference type="Pfam" id="PF02550">
    <property type="entry name" value="AcetylCoA_hydro"/>
    <property type="match status" value="1"/>
</dbReference>